<gene>
    <name evidence="3" type="ORF">NCTC10767_04083</name>
    <name evidence="4" type="ORF">NCTC9081_02285</name>
</gene>
<accession>A0A376DC68</accession>
<dbReference type="InterPro" id="IPR029063">
    <property type="entry name" value="SAM-dependent_MTases_sf"/>
</dbReference>
<evidence type="ECO:0000313" key="5">
    <source>
        <dbReference type="Proteomes" id="UP000254647"/>
    </source>
</evidence>
<sequence length="68" mass="7581">MTKSKVADPATGYRDRQGETLFIDARNFGTMISRTTKELTTEDIATIADTYHALAQHARRTGCTDCAW</sequence>
<dbReference type="EMBL" id="UGCV01000008">
    <property type="protein sequence ID" value="STJ16876.1"/>
    <property type="molecule type" value="Genomic_DNA"/>
</dbReference>
<dbReference type="EC" id="2.1.1.72" evidence="3"/>
<keyword evidence="3" id="KW-0808">Transferase</keyword>
<evidence type="ECO:0000259" key="2">
    <source>
        <dbReference type="Pfam" id="PF02384"/>
    </source>
</evidence>
<evidence type="ECO:0000313" key="6">
    <source>
        <dbReference type="Proteomes" id="UP000254716"/>
    </source>
</evidence>
<dbReference type="Pfam" id="PF02384">
    <property type="entry name" value="N6_Mtase"/>
    <property type="match status" value="1"/>
</dbReference>
<dbReference type="Gene3D" id="3.40.50.150">
    <property type="entry name" value="Vaccinia Virus protein VP39"/>
    <property type="match status" value="1"/>
</dbReference>
<keyword evidence="3" id="KW-0489">Methyltransferase</keyword>
<dbReference type="AlphaFoldDB" id="A0A376DC68"/>
<name>A0A376DC68_ECOLX</name>
<dbReference type="Proteomes" id="UP000254647">
    <property type="component" value="Unassembled WGS sequence"/>
</dbReference>
<dbReference type="SUPFAM" id="SSF53335">
    <property type="entry name" value="S-adenosyl-L-methionine-dependent methyltransferases"/>
    <property type="match status" value="1"/>
</dbReference>
<protein>
    <submittedName>
        <fullName evidence="3">Type I restriction-modification system,DNA-methyltransferase subunit M</fullName>
        <ecNumber evidence="3">2.1.1.72</ecNumber>
    </submittedName>
</protein>
<dbReference type="Proteomes" id="UP000254716">
    <property type="component" value="Unassembled WGS sequence"/>
</dbReference>
<dbReference type="GO" id="GO:0008170">
    <property type="term" value="F:N-methyltransferase activity"/>
    <property type="evidence" value="ECO:0007669"/>
    <property type="project" value="InterPro"/>
</dbReference>
<dbReference type="EMBL" id="UFXW01000004">
    <property type="protein sequence ID" value="STC86616.1"/>
    <property type="molecule type" value="Genomic_DNA"/>
</dbReference>
<feature type="domain" description="DNA methylase adenine-specific" evidence="2">
    <location>
        <begin position="15"/>
        <end position="54"/>
    </location>
</feature>
<dbReference type="InterPro" id="IPR003356">
    <property type="entry name" value="DNA_methylase_A-5"/>
</dbReference>
<evidence type="ECO:0000313" key="4">
    <source>
        <dbReference type="EMBL" id="STJ16876.1"/>
    </source>
</evidence>
<organism evidence="3 5">
    <name type="scientific">Escherichia coli</name>
    <dbReference type="NCBI Taxonomy" id="562"/>
    <lineage>
        <taxon>Bacteria</taxon>
        <taxon>Pseudomonadati</taxon>
        <taxon>Pseudomonadota</taxon>
        <taxon>Gammaproteobacteria</taxon>
        <taxon>Enterobacterales</taxon>
        <taxon>Enterobacteriaceae</taxon>
        <taxon>Escherichia</taxon>
    </lineage>
</organism>
<dbReference type="GO" id="GO:0032259">
    <property type="term" value="P:methylation"/>
    <property type="evidence" value="ECO:0007669"/>
    <property type="project" value="UniProtKB-KW"/>
</dbReference>
<dbReference type="GO" id="GO:0009007">
    <property type="term" value="F:site-specific DNA-methyltransferase (adenine-specific) activity"/>
    <property type="evidence" value="ECO:0007669"/>
    <property type="project" value="UniProtKB-EC"/>
</dbReference>
<proteinExistence type="inferred from homology"/>
<reference evidence="5 6" key="1">
    <citation type="submission" date="2018-06" db="EMBL/GenBank/DDBJ databases">
        <authorList>
            <consortium name="Pathogen Informatics"/>
            <person name="Doyle S."/>
        </authorList>
    </citation>
    <scope>NUCLEOTIDE SEQUENCE [LARGE SCALE GENOMIC DNA]</scope>
    <source>
        <strain evidence="3 5">NCTC10767</strain>
        <strain evidence="4 6">NCTC9081</strain>
    </source>
</reference>
<evidence type="ECO:0000256" key="1">
    <source>
        <dbReference type="ARBA" id="ARBA00006594"/>
    </source>
</evidence>
<dbReference type="GO" id="GO:0003677">
    <property type="term" value="F:DNA binding"/>
    <property type="evidence" value="ECO:0007669"/>
    <property type="project" value="InterPro"/>
</dbReference>
<comment type="similarity">
    <text evidence="1">Belongs to the N(4)/N(6)-methyltransferase family.</text>
</comment>
<evidence type="ECO:0000313" key="3">
    <source>
        <dbReference type="EMBL" id="STC86616.1"/>
    </source>
</evidence>